<gene>
    <name evidence="3" type="ORF">A3F27_00160</name>
</gene>
<organism evidence="3 4">
    <name type="scientific">Candidatus Kaiserbacteria bacterium RIFCSPHIGHO2_12_FULL_53_13</name>
    <dbReference type="NCBI Taxonomy" id="1798502"/>
    <lineage>
        <taxon>Bacteria</taxon>
        <taxon>Candidatus Kaiseribacteriota</taxon>
    </lineage>
</organism>
<keyword evidence="1" id="KW-0472">Membrane</keyword>
<reference evidence="3 4" key="1">
    <citation type="journal article" date="2016" name="Nat. Commun.">
        <title>Thousands of microbial genomes shed light on interconnected biogeochemical processes in an aquifer system.</title>
        <authorList>
            <person name="Anantharaman K."/>
            <person name="Brown C.T."/>
            <person name="Hug L.A."/>
            <person name="Sharon I."/>
            <person name="Castelle C.J."/>
            <person name="Probst A.J."/>
            <person name="Thomas B.C."/>
            <person name="Singh A."/>
            <person name="Wilkins M.J."/>
            <person name="Karaoz U."/>
            <person name="Brodie E.L."/>
            <person name="Williams K.H."/>
            <person name="Hubbard S.S."/>
            <person name="Banfield J.F."/>
        </authorList>
    </citation>
    <scope>NUCLEOTIDE SEQUENCE [LARGE SCALE GENOMIC DNA]</scope>
</reference>
<evidence type="ECO:0000259" key="2">
    <source>
        <dbReference type="SMART" id="SM00014"/>
    </source>
</evidence>
<evidence type="ECO:0000313" key="3">
    <source>
        <dbReference type="EMBL" id="OGG71264.1"/>
    </source>
</evidence>
<evidence type="ECO:0000313" key="4">
    <source>
        <dbReference type="Proteomes" id="UP000176689"/>
    </source>
</evidence>
<dbReference type="Proteomes" id="UP000176689">
    <property type="component" value="Unassembled WGS sequence"/>
</dbReference>
<dbReference type="CDD" id="cd03392">
    <property type="entry name" value="PAP2_like_2"/>
    <property type="match status" value="1"/>
</dbReference>
<keyword evidence="1" id="KW-0812">Transmembrane</keyword>
<dbReference type="InterPro" id="IPR036938">
    <property type="entry name" value="PAP2/HPO_sf"/>
</dbReference>
<keyword evidence="1" id="KW-1133">Transmembrane helix</keyword>
<evidence type="ECO:0000256" key="1">
    <source>
        <dbReference type="SAM" id="Phobius"/>
    </source>
</evidence>
<feature type="transmembrane region" description="Helical" evidence="1">
    <location>
        <begin position="157"/>
        <end position="175"/>
    </location>
</feature>
<sequence>MTSFITTIDSAVLQTLYSVRDPFLVHTFIWISELASVPTVIGFTATVVILLAYRKRWAIAAGLITSAYGAVVATGIIKEIVMRPRPGTEVAAYIETTSSFPSSHAVLSIAFYGFLVCMLWKNLPLRWKKAAAVSLSVLILLEGFSRLYLGIHYPSDVLAGYLLGAFLLWIGINVSRKLERR</sequence>
<accession>A0A1F6EC61</accession>
<name>A0A1F6EC61_9BACT</name>
<dbReference type="SUPFAM" id="SSF48317">
    <property type="entry name" value="Acid phosphatase/Vanadium-dependent haloperoxidase"/>
    <property type="match status" value="1"/>
</dbReference>
<comment type="caution">
    <text evidence="3">The sequence shown here is derived from an EMBL/GenBank/DDBJ whole genome shotgun (WGS) entry which is preliminary data.</text>
</comment>
<dbReference type="PANTHER" id="PTHR14969">
    <property type="entry name" value="SPHINGOSINE-1-PHOSPHATE PHOSPHOHYDROLASE"/>
    <property type="match status" value="1"/>
</dbReference>
<dbReference type="Gene3D" id="1.20.144.10">
    <property type="entry name" value="Phosphatidic acid phosphatase type 2/haloperoxidase"/>
    <property type="match status" value="2"/>
</dbReference>
<proteinExistence type="predicted"/>
<dbReference type="InterPro" id="IPR000326">
    <property type="entry name" value="PAP2/HPO"/>
</dbReference>
<feature type="transmembrane region" description="Helical" evidence="1">
    <location>
        <begin position="60"/>
        <end position="81"/>
    </location>
</feature>
<dbReference type="Pfam" id="PF01569">
    <property type="entry name" value="PAP2"/>
    <property type="match status" value="1"/>
</dbReference>
<feature type="transmembrane region" description="Helical" evidence="1">
    <location>
        <begin position="132"/>
        <end position="151"/>
    </location>
</feature>
<feature type="transmembrane region" description="Helical" evidence="1">
    <location>
        <begin position="28"/>
        <end position="53"/>
    </location>
</feature>
<dbReference type="AlphaFoldDB" id="A0A1F6EC61"/>
<feature type="transmembrane region" description="Helical" evidence="1">
    <location>
        <begin position="101"/>
        <end position="120"/>
    </location>
</feature>
<protein>
    <recommendedName>
        <fullName evidence="2">Phosphatidic acid phosphatase type 2/haloperoxidase domain-containing protein</fullName>
    </recommendedName>
</protein>
<feature type="domain" description="Phosphatidic acid phosphatase type 2/haloperoxidase" evidence="2">
    <location>
        <begin position="61"/>
        <end position="172"/>
    </location>
</feature>
<dbReference type="EMBL" id="MFLP01000006">
    <property type="protein sequence ID" value="OGG71264.1"/>
    <property type="molecule type" value="Genomic_DNA"/>
</dbReference>
<dbReference type="SMART" id="SM00014">
    <property type="entry name" value="acidPPc"/>
    <property type="match status" value="1"/>
</dbReference>
<dbReference type="PANTHER" id="PTHR14969:SF13">
    <property type="entry name" value="AT30094P"/>
    <property type="match status" value="1"/>
</dbReference>